<reference evidence="8 9" key="1">
    <citation type="submission" date="2024-08" db="EMBL/GenBank/DDBJ databases">
        <authorList>
            <person name="Lu H."/>
        </authorList>
    </citation>
    <scope>NUCLEOTIDE SEQUENCE [LARGE SCALE GENOMIC DNA]</scope>
    <source>
        <strain evidence="8 9">BYS180W</strain>
    </source>
</reference>
<evidence type="ECO:0000313" key="9">
    <source>
        <dbReference type="Proteomes" id="UP001606099"/>
    </source>
</evidence>
<keyword evidence="4" id="KW-0175">Coiled coil</keyword>
<feature type="domain" description="Methyl-accepting transducer" evidence="6">
    <location>
        <begin position="270"/>
        <end position="499"/>
    </location>
</feature>
<dbReference type="CDD" id="cd11386">
    <property type="entry name" value="MCP_signal"/>
    <property type="match status" value="1"/>
</dbReference>
<keyword evidence="1" id="KW-0488">Methylation</keyword>
<dbReference type="Pfam" id="PF00015">
    <property type="entry name" value="MCPsignal"/>
    <property type="match status" value="1"/>
</dbReference>
<dbReference type="PANTHER" id="PTHR43531">
    <property type="entry name" value="PROTEIN ICFG"/>
    <property type="match status" value="1"/>
</dbReference>
<evidence type="ECO:0000256" key="4">
    <source>
        <dbReference type="SAM" id="Coils"/>
    </source>
</evidence>
<dbReference type="InterPro" id="IPR024478">
    <property type="entry name" value="HlyB_4HB_MCP"/>
</dbReference>
<evidence type="ECO:0000259" key="7">
    <source>
        <dbReference type="PROSITE" id="PS50885"/>
    </source>
</evidence>
<keyword evidence="5" id="KW-0472">Membrane</keyword>
<sequence length="518" mass="55940">MLTYFRRHIGARLGASFTLLIASGLFMAVLGSVRLDKSQAAMTHFVEHRVQILLTLGEIRDQVNMAARAVRNIVLLEEPQAMTTERERITQAAKVIGKSFDDLEALIQTPDERELLDQAQALRQDYLKVLIEVIDLAMSDKDERASALLMGTLREAQRKYFETLAKLTEQQTTRMRADADQAMKDARNSRNLMMGVCLLTSLAGLAIALSMVRGVVAPLRILTASAKAIGQGQLNLPIRTQGQDEMAELLRTMEGMRQSLAEVVNTVRQNADGVATASAEIAHGNADLSQRTESQASALEQTAASMEELGSTVQQNADNARQANQLAVNASSVARRGGDEVAEVVSTMQGINDSSRRIADIISTIDGIAFQTNILALNAAVEAARAGEQGRGFAVVASEVRSLAQRSAEAAKEIKTLISASVERVEQGSALVNRTGATMHEVVSAIQRVADIVAEISSASSEQSSGVHQVGEAVTQLDQTTQQNAALVEQSAAAAESLRNQAEQLQQAVRMFQLEHKR</sequence>
<proteinExistence type="inferred from homology"/>
<evidence type="ECO:0000259" key="6">
    <source>
        <dbReference type="PROSITE" id="PS50111"/>
    </source>
</evidence>
<evidence type="ECO:0000256" key="3">
    <source>
        <dbReference type="PROSITE-ProRule" id="PRU00284"/>
    </source>
</evidence>
<dbReference type="InterPro" id="IPR003660">
    <property type="entry name" value="HAMP_dom"/>
</dbReference>
<comment type="similarity">
    <text evidence="2">Belongs to the methyl-accepting chemotaxis (MCP) protein family.</text>
</comment>
<feature type="domain" description="HAMP" evidence="7">
    <location>
        <begin position="213"/>
        <end position="265"/>
    </location>
</feature>
<dbReference type="EMBL" id="JBIGHZ010000002">
    <property type="protein sequence ID" value="MFG6447741.1"/>
    <property type="molecule type" value="Genomic_DNA"/>
</dbReference>
<keyword evidence="5" id="KW-0812">Transmembrane</keyword>
<dbReference type="InterPro" id="IPR047347">
    <property type="entry name" value="YvaQ-like_sensor"/>
</dbReference>
<dbReference type="CDD" id="cd19411">
    <property type="entry name" value="MCP2201-like_sensor"/>
    <property type="match status" value="1"/>
</dbReference>
<dbReference type="InterPro" id="IPR004090">
    <property type="entry name" value="Chemotax_Me-accpt_rcpt"/>
</dbReference>
<organism evidence="8 9">
    <name type="scientific">Roseateles rivi</name>
    <dbReference type="NCBI Taxonomy" id="3299028"/>
    <lineage>
        <taxon>Bacteria</taxon>
        <taxon>Pseudomonadati</taxon>
        <taxon>Pseudomonadota</taxon>
        <taxon>Betaproteobacteria</taxon>
        <taxon>Burkholderiales</taxon>
        <taxon>Sphaerotilaceae</taxon>
        <taxon>Roseateles</taxon>
    </lineage>
</organism>
<feature type="coiled-coil region" evidence="4">
    <location>
        <begin position="488"/>
        <end position="515"/>
    </location>
</feature>
<protein>
    <submittedName>
        <fullName evidence="8">Methyl-accepting chemotaxis protein</fullName>
    </submittedName>
</protein>
<accession>A0ABW7FTT7</accession>
<keyword evidence="5" id="KW-1133">Transmembrane helix</keyword>
<dbReference type="PANTHER" id="PTHR43531:SF14">
    <property type="entry name" value="METHYL-ACCEPTING CHEMOTAXIS PROTEIN I-RELATED"/>
    <property type="match status" value="1"/>
</dbReference>
<dbReference type="PROSITE" id="PS50111">
    <property type="entry name" value="CHEMOTAXIS_TRANSDUC_2"/>
    <property type="match status" value="1"/>
</dbReference>
<feature type="transmembrane region" description="Helical" evidence="5">
    <location>
        <begin position="192"/>
        <end position="212"/>
    </location>
</feature>
<evidence type="ECO:0000256" key="1">
    <source>
        <dbReference type="ARBA" id="ARBA00022481"/>
    </source>
</evidence>
<dbReference type="SMART" id="SM00304">
    <property type="entry name" value="HAMP"/>
    <property type="match status" value="1"/>
</dbReference>
<dbReference type="Proteomes" id="UP001606099">
    <property type="component" value="Unassembled WGS sequence"/>
</dbReference>
<dbReference type="CDD" id="cd06225">
    <property type="entry name" value="HAMP"/>
    <property type="match status" value="1"/>
</dbReference>
<name>A0ABW7FTT7_9BURK</name>
<dbReference type="Gene3D" id="1.10.287.950">
    <property type="entry name" value="Methyl-accepting chemotaxis protein"/>
    <property type="match status" value="1"/>
</dbReference>
<evidence type="ECO:0000256" key="5">
    <source>
        <dbReference type="SAM" id="Phobius"/>
    </source>
</evidence>
<dbReference type="SMART" id="SM00283">
    <property type="entry name" value="MA"/>
    <property type="match status" value="1"/>
</dbReference>
<dbReference type="Pfam" id="PF12729">
    <property type="entry name" value="4HB_MCP_1"/>
    <property type="match status" value="1"/>
</dbReference>
<evidence type="ECO:0000313" key="8">
    <source>
        <dbReference type="EMBL" id="MFG6447741.1"/>
    </source>
</evidence>
<dbReference type="InterPro" id="IPR004089">
    <property type="entry name" value="MCPsignal_dom"/>
</dbReference>
<dbReference type="SUPFAM" id="SSF58104">
    <property type="entry name" value="Methyl-accepting chemotaxis protein (MCP) signaling domain"/>
    <property type="match status" value="1"/>
</dbReference>
<dbReference type="RefSeq" id="WP_394459357.1">
    <property type="nucleotide sequence ID" value="NZ_JBIGHZ010000002.1"/>
</dbReference>
<dbReference type="PRINTS" id="PR00260">
    <property type="entry name" value="CHEMTRNSDUCR"/>
</dbReference>
<feature type="transmembrane region" description="Helical" evidence="5">
    <location>
        <begin position="12"/>
        <end position="33"/>
    </location>
</feature>
<dbReference type="PROSITE" id="PS50885">
    <property type="entry name" value="HAMP"/>
    <property type="match status" value="1"/>
</dbReference>
<keyword evidence="9" id="KW-1185">Reference proteome</keyword>
<gene>
    <name evidence="8" type="ORF">ACG0Z6_05720</name>
</gene>
<keyword evidence="3" id="KW-0807">Transducer</keyword>
<comment type="caution">
    <text evidence="8">The sequence shown here is derived from an EMBL/GenBank/DDBJ whole genome shotgun (WGS) entry which is preliminary data.</text>
</comment>
<evidence type="ECO:0000256" key="2">
    <source>
        <dbReference type="ARBA" id="ARBA00029447"/>
    </source>
</evidence>
<dbReference type="Pfam" id="PF00672">
    <property type="entry name" value="HAMP"/>
    <property type="match status" value="1"/>
</dbReference>
<dbReference type="InterPro" id="IPR051310">
    <property type="entry name" value="MCP_chemotaxis"/>
</dbReference>